<dbReference type="RefSeq" id="WP_007492872.1">
    <property type="nucleotide sequence ID" value="NZ_JH417807.1"/>
</dbReference>
<comment type="caution">
    <text evidence="2">The sequence shown here is derived from an EMBL/GenBank/DDBJ whole genome shotgun (WGS) entry which is preliminary data.</text>
</comment>
<evidence type="ECO:0000256" key="1">
    <source>
        <dbReference type="SAM" id="Phobius"/>
    </source>
</evidence>
<accession>G9YTH9</accession>
<evidence type="ECO:0000313" key="2">
    <source>
        <dbReference type="EMBL" id="EHM43937.1"/>
    </source>
</evidence>
<dbReference type="GeneID" id="63973821"/>
<name>G9YTH9_FLAPL</name>
<keyword evidence="1" id="KW-1133">Transmembrane helix</keyword>
<gene>
    <name evidence="2" type="ORF">HMPREF0372_02839</name>
</gene>
<organism evidence="2 3">
    <name type="scientific">Flavonifractor plautii ATCC 29863</name>
    <dbReference type="NCBI Taxonomy" id="411475"/>
    <lineage>
        <taxon>Bacteria</taxon>
        <taxon>Bacillati</taxon>
        <taxon>Bacillota</taxon>
        <taxon>Clostridia</taxon>
        <taxon>Eubacteriales</taxon>
        <taxon>Oscillospiraceae</taxon>
        <taxon>Flavonifractor</taxon>
    </lineage>
</organism>
<sequence length="181" mass="20208">MNRLRQILKDRRGVAFPLIIAIVLVLVMLMCCISEYFRLLIVAQGVRDAVQEAVISTVNDNYDDVYHGVREGYSGAYQPLAGDFEESLDYGDIYGRLDDILGLTYRGGYHTQYTEDGGMEFRVWGLDVEIRNAPFASGDSAGDRFVADCEIELEVPVSFGGELLPPMRMTVKVSAGYTPQF</sequence>
<dbReference type="HOGENOM" id="CLU_102867_0_0_9"/>
<dbReference type="PATRIC" id="fig|411475.3.peg.2458"/>
<dbReference type="Proteomes" id="UP000004459">
    <property type="component" value="Unassembled WGS sequence"/>
</dbReference>
<feature type="transmembrane region" description="Helical" evidence="1">
    <location>
        <begin position="12"/>
        <end position="30"/>
    </location>
</feature>
<dbReference type="EMBL" id="AGCK01000233">
    <property type="protein sequence ID" value="EHM43937.1"/>
    <property type="molecule type" value="Genomic_DNA"/>
</dbReference>
<keyword evidence="1" id="KW-0812">Transmembrane</keyword>
<evidence type="ECO:0000313" key="3">
    <source>
        <dbReference type="Proteomes" id="UP000004459"/>
    </source>
</evidence>
<keyword evidence="1" id="KW-0472">Membrane</keyword>
<protein>
    <submittedName>
        <fullName evidence="2">Uncharacterized protein</fullName>
    </submittedName>
</protein>
<reference evidence="2 3" key="1">
    <citation type="submission" date="2011-08" db="EMBL/GenBank/DDBJ databases">
        <authorList>
            <person name="Weinstock G."/>
            <person name="Sodergren E."/>
            <person name="Clifton S."/>
            <person name="Fulton L."/>
            <person name="Fulton B."/>
            <person name="Courtney L."/>
            <person name="Fronick C."/>
            <person name="Harrison M."/>
            <person name="Strong C."/>
            <person name="Farmer C."/>
            <person name="Delahaunty K."/>
            <person name="Markovic C."/>
            <person name="Hall O."/>
            <person name="Minx P."/>
            <person name="Tomlinson C."/>
            <person name="Mitreva M."/>
            <person name="Hou S."/>
            <person name="Chen J."/>
            <person name="Wollam A."/>
            <person name="Pepin K.H."/>
            <person name="Johnson M."/>
            <person name="Bhonagiri V."/>
            <person name="Zhang X."/>
            <person name="Suruliraj S."/>
            <person name="Warren W."/>
            <person name="Chinwalla A."/>
            <person name="Mardis E.R."/>
            <person name="Wilson R.K."/>
        </authorList>
    </citation>
    <scope>NUCLEOTIDE SEQUENCE [LARGE SCALE GENOMIC DNA]</scope>
    <source>
        <strain evidence="2 3">ATCC 29863</strain>
    </source>
</reference>
<proteinExistence type="predicted"/>
<dbReference type="AlphaFoldDB" id="G9YTH9"/>